<dbReference type="InterPro" id="IPR018062">
    <property type="entry name" value="HTH_AraC-typ_CS"/>
</dbReference>
<evidence type="ECO:0000256" key="4">
    <source>
        <dbReference type="SAM" id="Phobius"/>
    </source>
</evidence>
<name>A0ABT5QY32_9GAMM</name>
<dbReference type="EMBL" id="JAJUBC010000006">
    <property type="protein sequence ID" value="MDD1792931.1"/>
    <property type="molecule type" value="Genomic_DNA"/>
</dbReference>
<proteinExistence type="predicted"/>
<dbReference type="RefSeq" id="WP_274163802.1">
    <property type="nucleotide sequence ID" value="NZ_JAJUBC010000006.1"/>
</dbReference>
<dbReference type="PRINTS" id="PR00032">
    <property type="entry name" value="HTHARAC"/>
</dbReference>
<evidence type="ECO:0000256" key="3">
    <source>
        <dbReference type="ARBA" id="ARBA00023163"/>
    </source>
</evidence>
<dbReference type="Pfam" id="PF12833">
    <property type="entry name" value="HTH_18"/>
    <property type="match status" value="1"/>
</dbReference>
<accession>A0ABT5QY32</accession>
<dbReference type="InterPro" id="IPR009057">
    <property type="entry name" value="Homeodomain-like_sf"/>
</dbReference>
<dbReference type="PROSITE" id="PS01124">
    <property type="entry name" value="HTH_ARAC_FAMILY_2"/>
    <property type="match status" value="1"/>
</dbReference>
<keyword evidence="4" id="KW-1133">Transmembrane helix</keyword>
<evidence type="ECO:0000313" key="7">
    <source>
        <dbReference type="Proteomes" id="UP001149400"/>
    </source>
</evidence>
<comment type="caution">
    <text evidence="6">The sequence shown here is derived from an EMBL/GenBank/DDBJ whole genome shotgun (WGS) entry which is preliminary data.</text>
</comment>
<dbReference type="Proteomes" id="UP001149400">
    <property type="component" value="Unassembled WGS sequence"/>
</dbReference>
<dbReference type="Gene3D" id="2.130.10.10">
    <property type="entry name" value="YVTN repeat-like/Quinoprotein amine dehydrogenase"/>
    <property type="match status" value="2"/>
</dbReference>
<dbReference type="InterPro" id="IPR015943">
    <property type="entry name" value="WD40/YVTN_repeat-like_dom_sf"/>
</dbReference>
<evidence type="ECO:0000259" key="5">
    <source>
        <dbReference type="PROSITE" id="PS01124"/>
    </source>
</evidence>
<organism evidence="6 7">
    <name type="scientific">Enterovibrio gelatinilyticus</name>
    <dbReference type="NCBI Taxonomy" id="2899819"/>
    <lineage>
        <taxon>Bacteria</taxon>
        <taxon>Pseudomonadati</taxon>
        <taxon>Pseudomonadota</taxon>
        <taxon>Gammaproteobacteria</taxon>
        <taxon>Vibrionales</taxon>
        <taxon>Vibrionaceae</taxon>
        <taxon>Enterovibrio</taxon>
    </lineage>
</organism>
<evidence type="ECO:0000256" key="2">
    <source>
        <dbReference type="ARBA" id="ARBA00023125"/>
    </source>
</evidence>
<dbReference type="InterPro" id="IPR018060">
    <property type="entry name" value="HTH_AraC"/>
</dbReference>
<dbReference type="PANTHER" id="PTHR43280:SF28">
    <property type="entry name" value="HTH-TYPE TRANSCRIPTIONAL ACTIVATOR RHAS"/>
    <property type="match status" value="1"/>
</dbReference>
<feature type="transmembrane region" description="Helical" evidence="4">
    <location>
        <begin position="718"/>
        <end position="740"/>
    </location>
</feature>
<protein>
    <submittedName>
        <fullName evidence="6">Helix-turn-helix domain-containing protein</fullName>
    </submittedName>
</protein>
<sequence>MFSRIHYRIAGSIWTFFLLLVLSITPSKVIASPIFYAFPFSSPDDVDKVVDIEYVPNHGVWLLDSDGAVSFYDGVHYHQLSDFISLPENSISRIEMFDNSLWFIASRTLFRFDVAANTLVEVPLGDGVLASDIQVFQHTLWVSTSSNLYQFVEGINAPKDLGHLPLKQFFVSEDNLMGLSDSALIDMVSERLLYRLEENEVISAHYSRRTLWIGFDTGLVQVVDGNIVSRHLDGLTISAITENSDGLWVGTNQGLYLSEGRDSDAVNLFMIESNTDDQFSLSGDKITDIDTGRAGEMWISTDSGLNYHSPRSKDIRRFALSQHFPDWGYTSISSLVTLHGKHYIGAKSKVIVLDENLDLLDSTKLDFTIEEMVALSDSLWVASASGLYSLNPRTLKTSMDNVPESLKGIAFDNIVADSHSLWLVTEQQVFRFWPDSQTVINFGADWSAQRNAQLNAVLDLDEKGSWLGASDGLHFYFDGRFQQRLSRESIGSVLSVSLGKKDDLWLLTTKGVYQYPIDGAREPERVFGSQPDTDEQCLAMSENFAYAITTKGIERFGLISGQLHHIEAGHRSSLAANNRELCALVNESLLVASDYGVFLLPANKLTELFDAPLRTSTIGSVSVNGKPWRLGAITLDQVSIPSKSSVMFDIGKMPFRQYEGLIYRLEGASAEYWNETKDQHLQFSALESGAYRLMIRERSQGGQTIERALITLDVVSPWYLRLGAVLLVIMALSLFVIWYYRRKTELVKLHNLQLRHTVHQKVIEIDRRESLIKKTSQDHAEKTAIANTSEFDVLHDGHFWQFLQYADAKDRMGIETLEKKEGKCLEQTQWQKDVLETISTHFHDPDFSLAVLAKAFFTSERSLQRRFKSEFGYTFKEALISARLANAQRMLYQGDKIVNVAIACGFNEPSYFTKSFKAKYGYTPSQFRERCESREV</sequence>
<dbReference type="PANTHER" id="PTHR43280">
    <property type="entry name" value="ARAC-FAMILY TRANSCRIPTIONAL REGULATOR"/>
    <property type="match status" value="1"/>
</dbReference>
<evidence type="ECO:0000256" key="1">
    <source>
        <dbReference type="ARBA" id="ARBA00023015"/>
    </source>
</evidence>
<keyword evidence="1" id="KW-0805">Transcription regulation</keyword>
<dbReference type="SMART" id="SM00342">
    <property type="entry name" value="HTH_ARAC"/>
    <property type="match status" value="1"/>
</dbReference>
<evidence type="ECO:0000313" key="6">
    <source>
        <dbReference type="EMBL" id="MDD1792931.1"/>
    </source>
</evidence>
<dbReference type="Gene3D" id="2.60.40.10">
    <property type="entry name" value="Immunoglobulins"/>
    <property type="match status" value="1"/>
</dbReference>
<keyword evidence="4" id="KW-0812">Transmembrane</keyword>
<gene>
    <name evidence="6" type="ORF">LRP50_07310</name>
</gene>
<keyword evidence="3" id="KW-0804">Transcription</keyword>
<dbReference type="Gene3D" id="1.10.10.60">
    <property type="entry name" value="Homeodomain-like"/>
    <property type="match status" value="1"/>
</dbReference>
<dbReference type="SUPFAM" id="SSF46689">
    <property type="entry name" value="Homeodomain-like"/>
    <property type="match status" value="1"/>
</dbReference>
<keyword evidence="7" id="KW-1185">Reference proteome</keyword>
<reference evidence="6" key="1">
    <citation type="submission" date="2021-12" db="EMBL/GenBank/DDBJ databases">
        <title>Enterovibrio ZSDZ35 sp. nov. and Enterovibrio ZSDZ42 sp. nov., isolated from coastal seawater in Qingdao.</title>
        <authorList>
            <person name="Zhang P."/>
        </authorList>
    </citation>
    <scope>NUCLEOTIDE SEQUENCE</scope>
    <source>
        <strain evidence="6">ZSDZ42</strain>
    </source>
</reference>
<dbReference type="InterPro" id="IPR013783">
    <property type="entry name" value="Ig-like_fold"/>
</dbReference>
<keyword evidence="4" id="KW-0472">Membrane</keyword>
<dbReference type="PROSITE" id="PS00041">
    <property type="entry name" value="HTH_ARAC_FAMILY_1"/>
    <property type="match status" value="1"/>
</dbReference>
<feature type="domain" description="HTH araC/xylS-type" evidence="5">
    <location>
        <begin position="832"/>
        <end position="930"/>
    </location>
</feature>
<keyword evidence="2" id="KW-0238">DNA-binding</keyword>
<dbReference type="InterPro" id="IPR020449">
    <property type="entry name" value="Tscrpt_reg_AraC-type_HTH"/>
</dbReference>